<dbReference type="Gene3D" id="2.30.170.30">
    <property type="entry name" value="ethanolamine ammonia-lyase heavy chain domain like"/>
    <property type="match status" value="1"/>
</dbReference>
<reference evidence="1" key="1">
    <citation type="journal article" date="2015" name="Nature">
        <title>Complex archaea that bridge the gap between prokaryotes and eukaryotes.</title>
        <authorList>
            <person name="Spang A."/>
            <person name="Saw J.H."/>
            <person name="Jorgensen S.L."/>
            <person name="Zaremba-Niedzwiedzka K."/>
            <person name="Martijn J."/>
            <person name="Lind A.E."/>
            <person name="van Eijk R."/>
            <person name="Schleper C."/>
            <person name="Guy L."/>
            <person name="Ettema T.J."/>
        </authorList>
    </citation>
    <scope>NUCLEOTIDE SEQUENCE</scope>
</reference>
<comment type="caution">
    <text evidence="1">The sequence shown here is derived from an EMBL/GenBank/DDBJ whole genome shotgun (WGS) entry which is preliminary data.</text>
</comment>
<feature type="non-terminal residue" evidence="1">
    <location>
        <position position="32"/>
    </location>
</feature>
<accession>A0A0F8YUU6</accession>
<proteinExistence type="predicted"/>
<dbReference type="InterPro" id="IPR044941">
    <property type="entry name" value="EutB_N_sf"/>
</dbReference>
<organism evidence="1">
    <name type="scientific">marine sediment metagenome</name>
    <dbReference type="NCBI Taxonomy" id="412755"/>
    <lineage>
        <taxon>unclassified sequences</taxon>
        <taxon>metagenomes</taxon>
        <taxon>ecological metagenomes</taxon>
    </lineage>
</organism>
<dbReference type="EMBL" id="LAZR01064276">
    <property type="protein sequence ID" value="KKK57834.1"/>
    <property type="molecule type" value="Genomic_DNA"/>
</dbReference>
<gene>
    <name evidence="1" type="ORF">LCGC14_3050490</name>
</gene>
<protein>
    <submittedName>
        <fullName evidence="1">Uncharacterized protein</fullName>
    </submittedName>
</protein>
<evidence type="ECO:0000313" key="1">
    <source>
        <dbReference type="EMBL" id="KKK57834.1"/>
    </source>
</evidence>
<sequence length="32" mass="3716">MGQLYSYTLGHRRYQFKNLAQLMAKATPQRSG</sequence>
<name>A0A0F8YUU6_9ZZZZ</name>
<dbReference type="AlphaFoldDB" id="A0A0F8YUU6"/>